<reference evidence="3" key="1">
    <citation type="journal article" date="2017" name="Nat. Commun.">
        <title>The asparagus genome sheds light on the origin and evolution of a young Y chromosome.</title>
        <authorList>
            <person name="Harkess A."/>
            <person name="Zhou J."/>
            <person name="Xu C."/>
            <person name="Bowers J.E."/>
            <person name="Van der Hulst R."/>
            <person name="Ayyampalayam S."/>
            <person name="Mercati F."/>
            <person name="Riccardi P."/>
            <person name="McKain M.R."/>
            <person name="Kakrana A."/>
            <person name="Tang H."/>
            <person name="Ray J."/>
            <person name="Groenendijk J."/>
            <person name="Arikit S."/>
            <person name="Mathioni S.M."/>
            <person name="Nakano M."/>
            <person name="Shan H."/>
            <person name="Telgmann-Rauber A."/>
            <person name="Kanno A."/>
            <person name="Yue Z."/>
            <person name="Chen H."/>
            <person name="Li W."/>
            <person name="Chen Y."/>
            <person name="Xu X."/>
            <person name="Zhang Y."/>
            <person name="Luo S."/>
            <person name="Chen H."/>
            <person name="Gao J."/>
            <person name="Mao Z."/>
            <person name="Pires J.C."/>
            <person name="Luo M."/>
            <person name="Kudrna D."/>
            <person name="Wing R.A."/>
            <person name="Meyers B.C."/>
            <person name="Yi K."/>
            <person name="Kong H."/>
            <person name="Lavrijsen P."/>
            <person name="Sunseri F."/>
            <person name="Falavigna A."/>
            <person name="Ye Y."/>
            <person name="Leebens-Mack J.H."/>
            <person name="Chen G."/>
        </authorList>
    </citation>
    <scope>NUCLEOTIDE SEQUENCE [LARGE SCALE GENOMIC DNA]</scope>
    <source>
        <strain evidence="3">cv. DH0086</strain>
    </source>
</reference>
<dbReference type="EMBL" id="CM007385">
    <property type="protein sequence ID" value="ONK70148.1"/>
    <property type="molecule type" value="Genomic_DNA"/>
</dbReference>
<accession>A0A5P1EVP1</accession>
<feature type="compositionally biased region" description="Basic and acidic residues" evidence="1">
    <location>
        <begin position="120"/>
        <end position="134"/>
    </location>
</feature>
<name>A0A5P1EVP1_ASPOF</name>
<feature type="region of interest" description="Disordered" evidence="1">
    <location>
        <begin position="109"/>
        <end position="143"/>
    </location>
</feature>
<dbReference type="Proteomes" id="UP000243459">
    <property type="component" value="Chromosome 5"/>
</dbReference>
<sequence>MAEAAEEGVGEVGGEAAEEAVNDAEERRGTDKDQLGLEEGGGGGGGDGGAQRKRARELEGRPRKRPLSMPPVGRRRERRRRGGDGELMAFNWVLRMAVWWPAGDAKRASVRWEGRRRKRSFDDAEEKGGTHTDRGIFFVSGSG</sequence>
<evidence type="ECO:0000313" key="3">
    <source>
        <dbReference type="Proteomes" id="UP000243459"/>
    </source>
</evidence>
<evidence type="ECO:0000256" key="1">
    <source>
        <dbReference type="SAM" id="MobiDB-lite"/>
    </source>
</evidence>
<organism evidence="2 3">
    <name type="scientific">Asparagus officinalis</name>
    <name type="common">Garden asparagus</name>
    <dbReference type="NCBI Taxonomy" id="4686"/>
    <lineage>
        <taxon>Eukaryota</taxon>
        <taxon>Viridiplantae</taxon>
        <taxon>Streptophyta</taxon>
        <taxon>Embryophyta</taxon>
        <taxon>Tracheophyta</taxon>
        <taxon>Spermatophyta</taxon>
        <taxon>Magnoliopsida</taxon>
        <taxon>Liliopsida</taxon>
        <taxon>Asparagales</taxon>
        <taxon>Asparagaceae</taxon>
        <taxon>Asparagoideae</taxon>
        <taxon>Asparagus</taxon>
    </lineage>
</organism>
<feature type="region of interest" description="Disordered" evidence="1">
    <location>
        <begin position="1"/>
        <end position="81"/>
    </location>
</feature>
<keyword evidence="3" id="KW-1185">Reference proteome</keyword>
<gene>
    <name evidence="2" type="ORF">A4U43_C05F30750</name>
</gene>
<evidence type="ECO:0000313" key="2">
    <source>
        <dbReference type="EMBL" id="ONK70148.1"/>
    </source>
</evidence>
<dbReference type="Gramene" id="ONK70148">
    <property type="protein sequence ID" value="ONK70148"/>
    <property type="gene ID" value="A4U43_C05F30750"/>
</dbReference>
<proteinExistence type="predicted"/>
<feature type="compositionally biased region" description="Basic and acidic residues" evidence="1">
    <location>
        <begin position="24"/>
        <end position="35"/>
    </location>
</feature>
<feature type="compositionally biased region" description="Gly residues" evidence="1">
    <location>
        <begin position="38"/>
        <end position="49"/>
    </location>
</feature>
<protein>
    <submittedName>
        <fullName evidence="2">Uncharacterized protein</fullName>
    </submittedName>
</protein>
<dbReference type="AlphaFoldDB" id="A0A5P1EVP1"/>